<keyword evidence="7" id="KW-0156">Chromatin regulator</keyword>
<dbReference type="InterPro" id="IPR006576">
    <property type="entry name" value="BRK_domain"/>
</dbReference>
<evidence type="ECO:0000256" key="5">
    <source>
        <dbReference type="ARBA" id="ARBA00022801"/>
    </source>
</evidence>
<dbReference type="PANTHER" id="PTHR46850">
    <property type="entry name" value="CHROMODOMAIN-HELICASE-DNA-BINDING PROTEIN 9"/>
    <property type="match status" value="1"/>
</dbReference>
<feature type="domain" description="Chromo" evidence="14">
    <location>
        <begin position="732"/>
        <end position="801"/>
    </location>
</feature>
<evidence type="ECO:0000259" key="14">
    <source>
        <dbReference type="PROSITE" id="PS50013"/>
    </source>
</evidence>
<keyword evidence="10" id="KW-0804">Transcription</keyword>
<dbReference type="SMART" id="SM00487">
    <property type="entry name" value="DEXDc"/>
    <property type="match status" value="1"/>
</dbReference>
<evidence type="ECO:0000256" key="3">
    <source>
        <dbReference type="ARBA" id="ARBA00022737"/>
    </source>
</evidence>
<feature type="region of interest" description="Disordered" evidence="13">
    <location>
        <begin position="2045"/>
        <end position="2069"/>
    </location>
</feature>
<reference evidence="17" key="1">
    <citation type="submission" date="2025-08" db="UniProtKB">
        <authorList>
            <consortium name="Ensembl"/>
        </authorList>
    </citation>
    <scope>IDENTIFICATION</scope>
</reference>
<evidence type="ECO:0000313" key="18">
    <source>
        <dbReference type="Proteomes" id="UP000694383"/>
    </source>
</evidence>
<keyword evidence="11" id="KW-0539">Nucleus</keyword>
<dbReference type="PROSITE" id="PS51192">
    <property type="entry name" value="HELICASE_ATP_BIND_1"/>
    <property type="match status" value="1"/>
</dbReference>
<keyword evidence="5" id="KW-0378">Hydrolase</keyword>
<keyword evidence="4" id="KW-0547">Nucleotide-binding</keyword>
<evidence type="ECO:0000256" key="1">
    <source>
        <dbReference type="ARBA" id="ARBA00004123"/>
    </source>
</evidence>
<feature type="domain" description="Helicase ATP-binding" evidence="15">
    <location>
        <begin position="831"/>
        <end position="1005"/>
    </location>
</feature>
<dbReference type="InterPro" id="IPR000330">
    <property type="entry name" value="SNF2_N"/>
</dbReference>
<dbReference type="Gene3D" id="3.40.50.10810">
    <property type="entry name" value="Tandem AAA-ATPase domain"/>
    <property type="match status" value="1"/>
</dbReference>
<feature type="domain" description="Helicase C-terminal" evidence="16">
    <location>
        <begin position="1145"/>
        <end position="1301"/>
    </location>
</feature>
<dbReference type="SUPFAM" id="SSF160481">
    <property type="entry name" value="BRK domain-like"/>
    <property type="match status" value="1"/>
</dbReference>
<dbReference type="Proteomes" id="UP000694383">
    <property type="component" value="Unplaced"/>
</dbReference>
<dbReference type="SMART" id="SM00592">
    <property type="entry name" value="BRK"/>
    <property type="match status" value="1"/>
</dbReference>
<dbReference type="InterPro" id="IPR014001">
    <property type="entry name" value="Helicase_ATP-bd"/>
</dbReference>
<comment type="catalytic activity">
    <reaction evidence="12">
        <text>ATP + H2O = ADP + phosphate + H(+)</text>
        <dbReference type="Rhea" id="RHEA:13065"/>
        <dbReference type="ChEBI" id="CHEBI:15377"/>
        <dbReference type="ChEBI" id="CHEBI:15378"/>
        <dbReference type="ChEBI" id="CHEBI:30616"/>
        <dbReference type="ChEBI" id="CHEBI:43474"/>
        <dbReference type="ChEBI" id="CHEBI:456216"/>
    </reaction>
</comment>
<evidence type="ECO:0000256" key="4">
    <source>
        <dbReference type="ARBA" id="ARBA00022741"/>
    </source>
</evidence>
<feature type="compositionally biased region" description="Basic and acidic residues" evidence="13">
    <location>
        <begin position="2048"/>
        <end position="2057"/>
    </location>
</feature>
<dbReference type="SMART" id="SM00298">
    <property type="entry name" value="CHROMO"/>
    <property type="match status" value="2"/>
</dbReference>
<accession>A0A8C7ZZH7</accession>
<feature type="domain" description="Chromo" evidence="14">
    <location>
        <begin position="649"/>
        <end position="712"/>
    </location>
</feature>
<dbReference type="Pfam" id="PF00176">
    <property type="entry name" value="SNF2-rel_dom"/>
    <property type="match status" value="1"/>
</dbReference>
<evidence type="ECO:0000256" key="9">
    <source>
        <dbReference type="ARBA" id="ARBA00023125"/>
    </source>
</evidence>
<sequence>LTDVPPHPLASAMDFFDDSNLFDGGLEGLGDDGFPPGPSLVDELNFSADFEPLQVETLGPVKHQDMMPGVSAQQHLPNYSQQMGHYGGMKQQNPMAQAFSGSQSTGCDIMAEQLGQFHNAAIGQVPQSNGLFCNSGSPMWGNQDQNGNVFHPLSQQQQQQLCHQQLHNQQLHVRQHPQQQNLSCRQSNSQQQVQHSEQPIQHQITQREAHFYSRVHPNKSYLENASLSRTSLPIQQQDSYHALRRGQAFPGVQSLSTCSVTSANAYQPAPYPAYPGESEIPNFGQLSSSTATVSGPTATSSLTSTVPGLSGAACQFQSPALMRQLHTKTTVNRADECSFQVLGCSAETQKNFKSSEMFGETMKCYPSVGRPLPSEQPQCCGAINTNGYQALGDGLLASEAQDSKLESLETTDLLPDLLPQLEDTFKAESWIGASQKGCDDSNPTSREYKAENVSFLTLFSSSEKRVPRRTHQQMESTLLDKQEKANRIISEAIAKARQRGEKNIPRVMSPESFPSSSAQFKTHRDRGHKGNGKARSKDKSSKRACIIQSKPKQKAKIGYVDVIPVLLEKRRNESRCPQRRSRMKTLPFDTLLKRSNRQVKRKKYTEELETRLSDEEVKVIVKAKKSNTAASKEPSVQLFVENPSEEDAAVVDKIMSSRVVKKEVSPGVMVEVEEFFVKYKNYSYLHCEWATEQQLEKDKRIQQKIKRFKMKQAQRALFFADIEEDPFNPDYVEVDRVLEVSYCEDKDTGQEVVYYLVKWCSLPYEDSTWELKDDVDQSKIEEFEQLQAVKPDSRRVERPPANLWKKREHSREYRNGNMLRDYQLEGVNWLLFNWYNRRNCILADEMGLGKTIQSITFLEEIYRIGIKGPFLIIAPLSTIANWEREFHTWTHLNVIVYHGSVVSRQMLQQYEMYFRDAQGRAIRGAYRFQAVITTFEMILGGCPELNAIEWRCVIIDEAHRLKNKNCKLLEGFKLMNLEHKVLLTGTPLQNTVEELFSLLHFLEPTRFPSENTFMQEFGDLKTEEQVQKLQGILKPMMLRRLKEDVEKKLAPKEETIIEVELTNIQKKYYRAILEKNFSFLAKGAGQANMPNLVNTMMELRKCCNHPYLIKGAEEKILEDFREVHNPSAPDYHLQAMVQSAGKLVLIDKLLPKMKAGGHKVLIFSQMVRCLDILEDYLIQRRYLYERIDGRVRGNLRQAAIDRFSKPDSDRFVFLLCTRAGGLGINLTAADTCIIFDSDWNPQNDLQAQARCHRIGQNKAVKVYRLVTRNSYEREMFDRASLKLGLDKAVLQSMSGRDNSLGGGSGGGQQLSKKEIEDLLRRGAYGAIMDEEDEGAKFCEEDIDQILQRRTKTITIESEGRGSTFAKASFVASGNRTDISLDDPNFWDKWAKKADIDMEMVNGRNSLVIDTPRVRKQTRPFSATKDELAELSEGESDGDESKPKLRRNDRLNSYGRTECFRVEKNLLVYGWGRWKDILNHGRFKKQLSEWDVESICRALLAYCLVHYRGDDKIKSFMWDLIAPTEDGRTKELQNHLGLSAPVPRGRKGKKMKTQSSSFDIHKAEWLRKHNPEHILQDDGYKKHLKHHCNKVLLRVRMLYYLKQEVIGSLAQKVLDGADSSEIKIWVPDPDHSELPALWWDAIADKCLLLGIFKHGYEKYNTIRADPTLCFLERVGRPDEKAIAAEQRANDLMDGDVDDPEYKPAPALLKDDMEVRFKEASVMLEKKNSPVMEGQTAYWPSPSVLTARLRRLITASQRFTKTRQIMHIHQAQSQIQTQSQQPMLLPTAFCPLPPMWTRREEADFYRVVSTFGVVFDPSLGRFDWTKFRAMARLHKKTDESLQKYLCAFTAMCRRVCRLPPKEGDSAVDPSLTIQPITEERASRTLYRVELLRQVREQVLRHPLLYERLSLCQMSSDLPVWWEAGAHDRDLLIGAAKHGVSRTDYHILRDPELSFMAAQRNYSQSKAAQQQQQQAHLPTPHLHPQYQAASAALTVRGRRRRRKVRFRLIREPLLSRACQVGLSSASGLFAVPAPASVKGFDEDSVASLSTARDEAQDAHLSENGISSNSSHPFQGGGYMLAASYWPKDRVIINRLDSICQAVLKGKWPGPRRVYEPGSAVASFYTTKLLDNANNSVSEDPSASPQGSKEGGLKLTFQKQGLPLKRPLEPEEGPQAQQQYLARLQELQNASDTGLADITKPQSNFQTVVLFFDSPSVSPGLTSQMRLNGALDGQPAVKKRRGRKKNVEGMDLLFMNRNQAPVGMPVAAMPNYSPSTSQVPADTESRVPVINLKDGTRLAGDDAPRKKDLEQWLNEHPGFVADTGAFIPVSSPVFHFQDGRPKQKRHRCRNPNKIDVNSLTGEERVQIINRRNARKVTPAEESSGKDGCSFSGAKSGCLRLWLEPGLG</sequence>
<evidence type="ECO:0000256" key="7">
    <source>
        <dbReference type="ARBA" id="ARBA00022853"/>
    </source>
</evidence>
<dbReference type="InterPro" id="IPR001650">
    <property type="entry name" value="Helicase_C-like"/>
</dbReference>
<evidence type="ECO:0000259" key="15">
    <source>
        <dbReference type="PROSITE" id="PS51192"/>
    </source>
</evidence>
<evidence type="ECO:0000256" key="12">
    <source>
        <dbReference type="ARBA" id="ARBA00049360"/>
    </source>
</evidence>
<comment type="similarity">
    <text evidence="2">Belongs to the SNF2/RAD54 helicase family.</text>
</comment>
<dbReference type="PROSITE" id="PS50013">
    <property type="entry name" value="CHROMO_2"/>
    <property type="match status" value="2"/>
</dbReference>
<dbReference type="InterPro" id="IPR051493">
    <property type="entry name" value="CHD"/>
</dbReference>
<evidence type="ECO:0000256" key="6">
    <source>
        <dbReference type="ARBA" id="ARBA00022840"/>
    </source>
</evidence>
<dbReference type="Pfam" id="PF07533">
    <property type="entry name" value="BRK"/>
    <property type="match status" value="1"/>
</dbReference>
<dbReference type="GO" id="GO:0005524">
    <property type="term" value="F:ATP binding"/>
    <property type="evidence" value="ECO:0007669"/>
    <property type="project" value="UniProtKB-KW"/>
</dbReference>
<reference evidence="17" key="2">
    <citation type="submission" date="2025-09" db="UniProtKB">
        <authorList>
            <consortium name="Ensembl"/>
        </authorList>
    </citation>
    <scope>IDENTIFICATION</scope>
</reference>
<dbReference type="Gene3D" id="1.10.10.60">
    <property type="entry name" value="Homeodomain-like"/>
    <property type="match status" value="2"/>
</dbReference>
<comment type="subcellular location">
    <subcellularLocation>
        <location evidence="1">Nucleus</location>
    </subcellularLocation>
</comment>
<keyword evidence="8" id="KW-0805">Transcription regulation</keyword>
<dbReference type="GO" id="GO:0003677">
    <property type="term" value="F:DNA binding"/>
    <property type="evidence" value="ECO:0007669"/>
    <property type="project" value="UniProtKB-KW"/>
</dbReference>
<dbReference type="InterPro" id="IPR038718">
    <property type="entry name" value="SNF2-like_sf"/>
</dbReference>
<dbReference type="PROSITE" id="PS51194">
    <property type="entry name" value="HELICASE_CTER"/>
    <property type="match status" value="1"/>
</dbReference>
<dbReference type="GO" id="GO:0006325">
    <property type="term" value="P:chromatin organization"/>
    <property type="evidence" value="ECO:0007669"/>
    <property type="project" value="UniProtKB-KW"/>
</dbReference>
<evidence type="ECO:0000256" key="13">
    <source>
        <dbReference type="SAM" id="MobiDB-lite"/>
    </source>
</evidence>
<dbReference type="FunFam" id="3.40.50.300:FF:000015">
    <property type="entry name" value="chromodomain-helicase-DNA-binding protein 9 isoform X1"/>
    <property type="match status" value="1"/>
</dbReference>
<dbReference type="FunFam" id="3.40.5.120:FF:000003">
    <property type="entry name" value="chromodomain-helicase-DNA-binding protein 9 isoform X1"/>
    <property type="match status" value="1"/>
</dbReference>
<dbReference type="Gene3D" id="2.40.50.40">
    <property type="match status" value="2"/>
</dbReference>
<dbReference type="InterPro" id="IPR023780">
    <property type="entry name" value="Chromo_domain"/>
</dbReference>
<feature type="region of interest" description="Disordered" evidence="13">
    <location>
        <begin position="2129"/>
        <end position="2149"/>
    </location>
</feature>
<evidence type="ECO:0000259" key="16">
    <source>
        <dbReference type="PROSITE" id="PS51194"/>
    </source>
</evidence>
<protein>
    <submittedName>
        <fullName evidence="17">Chromodomain helicase DNA binding protein 9</fullName>
    </submittedName>
</protein>
<feature type="compositionally biased region" description="Polar residues" evidence="13">
    <location>
        <begin position="2060"/>
        <end position="2069"/>
    </location>
</feature>
<dbReference type="FunFam" id="2.40.50.40:FF:000001">
    <property type="entry name" value="chromodomain-helicase-DNA-binding protein 8 isoform X4"/>
    <property type="match status" value="1"/>
</dbReference>
<dbReference type="Pfam" id="PF23078">
    <property type="entry name" value="HTH_CHD6-9"/>
    <property type="match status" value="1"/>
</dbReference>
<dbReference type="InterPro" id="IPR037259">
    <property type="entry name" value="BRK_sf"/>
</dbReference>
<dbReference type="CDD" id="cd18663">
    <property type="entry name" value="CD2_tandem_CHD5-9_like"/>
    <property type="match status" value="1"/>
</dbReference>
<dbReference type="InterPro" id="IPR016197">
    <property type="entry name" value="Chromo-like_dom_sf"/>
</dbReference>
<evidence type="ECO:0000313" key="17">
    <source>
        <dbReference type="Ensembl" id="ENSOSIP00000050265.1"/>
    </source>
</evidence>
<dbReference type="FunFam" id="3.40.50.10810:FF:000003">
    <property type="entry name" value="chromodomain-helicase-DNA-binding protein 8 isoform X4"/>
    <property type="match status" value="1"/>
</dbReference>
<feature type="region of interest" description="Disordered" evidence="13">
    <location>
        <begin position="496"/>
        <end position="543"/>
    </location>
</feature>
<dbReference type="Pfam" id="PF00385">
    <property type="entry name" value="Chromo"/>
    <property type="match status" value="2"/>
</dbReference>
<dbReference type="FunFam" id="2.40.50.40:FF:000005">
    <property type="entry name" value="chromodomain-helicase-DNA-binding protein 8 isoform X4"/>
    <property type="match status" value="1"/>
</dbReference>
<dbReference type="CDD" id="cd18668">
    <property type="entry name" value="CD1_tandem_CHD5-9_like"/>
    <property type="match status" value="1"/>
</dbReference>
<evidence type="ECO:0000256" key="8">
    <source>
        <dbReference type="ARBA" id="ARBA00023015"/>
    </source>
</evidence>
<dbReference type="GO" id="GO:0016787">
    <property type="term" value="F:hydrolase activity"/>
    <property type="evidence" value="ECO:0007669"/>
    <property type="project" value="UniProtKB-KW"/>
</dbReference>
<evidence type="ECO:0000256" key="10">
    <source>
        <dbReference type="ARBA" id="ARBA00023163"/>
    </source>
</evidence>
<dbReference type="CDD" id="cd18793">
    <property type="entry name" value="SF2_C_SNF"/>
    <property type="match status" value="1"/>
</dbReference>
<dbReference type="InterPro" id="IPR049730">
    <property type="entry name" value="SNF2/RAD54-like_C"/>
</dbReference>
<feature type="compositionally biased region" description="Basic residues" evidence="13">
    <location>
        <begin position="521"/>
        <end position="534"/>
    </location>
</feature>
<keyword evidence="6" id="KW-0067">ATP-binding</keyword>
<keyword evidence="3" id="KW-0677">Repeat</keyword>
<dbReference type="Gene3D" id="3.40.5.120">
    <property type="match status" value="1"/>
</dbReference>
<evidence type="ECO:0000256" key="2">
    <source>
        <dbReference type="ARBA" id="ARBA00007025"/>
    </source>
</evidence>
<dbReference type="Gene3D" id="3.40.50.300">
    <property type="entry name" value="P-loop containing nucleotide triphosphate hydrolases"/>
    <property type="match status" value="1"/>
</dbReference>
<feature type="region of interest" description="Disordered" evidence="13">
    <location>
        <begin position="1418"/>
        <end position="1446"/>
    </location>
</feature>
<dbReference type="GeneTree" id="ENSGT00940000155706"/>
<dbReference type="PANTHER" id="PTHR46850:SF1">
    <property type="entry name" value="CHROMODOMAIN-HELICASE-DNA-BINDING PROTEIN 9"/>
    <property type="match status" value="1"/>
</dbReference>
<dbReference type="Ensembl" id="ENSOSIT00000052792.1">
    <property type="protein sequence ID" value="ENSOSIP00000050265.1"/>
    <property type="gene ID" value="ENSOSIG00000023401.1"/>
</dbReference>
<dbReference type="InterPro" id="IPR027417">
    <property type="entry name" value="P-loop_NTPase"/>
</dbReference>
<dbReference type="Pfam" id="PF00271">
    <property type="entry name" value="Helicase_C"/>
    <property type="match status" value="1"/>
</dbReference>
<proteinExistence type="inferred from homology"/>
<feature type="compositionally biased region" description="Acidic residues" evidence="13">
    <location>
        <begin position="1428"/>
        <end position="1437"/>
    </location>
</feature>
<keyword evidence="18" id="KW-1185">Reference proteome</keyword>
<feature type="compositionally biased region" description="Polar residues" evidence="13">
    <location>
        <begin position="181"/>
        <end position="203"/>
    </location>
</feature>
<feature type="compositionally biased region" description="Polar residues" evidence="13">
    <location>
        <begin position="2129"/>
        <end position="2143"/>
    </location>
</feature>
<dbReference type="SMART" id="SM00490">
    <property type="entry name" value="HELICc"/>
    <property type="match status" value="1"/>
</dbReference>
<dbReference type="GO" id="GO:0005634">
    <property type="term" value="C:nucleus"/>
    <property type="evidence" value="ECO:0007669"/>
    <property type="project" value="UniProtKB-SubCell"/>
</dbReference>
<keyword evidence="9" id="KW-0238">DNA-binding</keyword>
<dbReference type="InterPro" id="IPR056342">
    <property type="entry name" value="HTH_CHD6-9"/>
</dbReference>
<feature type="region of interest" description="Disordered" evidence="13">
    <location>
        <begin position="172"/>
        <end position="203"/>
    </location>
</feature>
<dbReference type="SUPFAM" id="SSF54160">
    <property type="entry name" value="Chromo domain-like"/>
    <property type="match status" value="2"/>
</dbReference>
<evidence type="ECO:0000256" key="11">
    <source>
        <dbReference type="ARBA" id="ARBA00023242"/>
    </source>
</evidence>
<dbReference type="InterPro" id="IPR000953">
    <property type="entry name" value="Chromo/chromo_shadow_dom"/>
</dbReference>
<dbReference type="SUPFAM" id="SSF52540">
    <property type="entry name" value="P-loop containing nucleoside triphosphate hydrolases"/>
    <property type="match status" value="2"/>
</dbReference>
<name>A0A8C7ZZH7_9TELE</name>
<organism evidence="17 18">
    <name type="scientific">Oryzias sinensis</name>
    <name type="common">Chinese medaka</name>
    <dbReference type="NCBI Taxonomy" id="183150"/>
    <lineage>
        <taxon>Eukaryota</taxon>
        <taxon>Metazoa</taxon>
        <taxon>Chordata</taxon>
        <taxon>Craniata</taxon>
        <taxon>Vertebrata</taxon>
        <taxon>Euteleostomi</taxon>
        <taxon>Actinopterygii</taxon>
        <taxon>Neopterygii</taxon>
        <taxon>Teleostei</taxon>
        <taxon>Neoteleostei</taxon>
        <taxon>Acanthomorphata</taxon>
        <taxon>Ovalentaria</taxon>
        <taxon>Atherinomorphae</taxon>
        <taxon>Beloniformes</taxon>
        <taxon>Adrianichthyidae</taxon>
        <taxon>Oryziinae</taxon>
        <taxon>Oryzias</taxon>
    </lineage>
</organism>